<dbReference type="RefSeq" id="WP_200345047.1">
    <property type="nucleotide sequence ID" value="NZ_NRSJ01000005.1"/>
</dbReference>
<dbReference type="GO" id="GO:0046983">
    <property type="term" value="F:protein dimerization activity"/>
    <property type="evidence" value="ECO:0007669"/>
    <property type="project" value="InterPro"/>
</dbReference>
<keyword evidence="14 16" id="KW-0486">Methionine biosynthesis</keyword>
<dbReference type="AlphaFoldDB" id="A0AAJ0X8G6"/>
<dbReference type="GO" id="GO:0051287">
    <property type="term" value="F:NAD binding"/>
    <property type="evidence" value="ECO:0007669"/>
    <property type="project" value="InterPro"/>
</dbReference>
<evidence type="ECO:0000313" key="19">
    <source>
        <dbReference type="EMBL" id="MBK1703881.1"/>
    </source>
</evidence>
<dbReference type="GO" id="GO:0009088">
    <property type="term" value="P:threonine biosynthetic process"/>
    <property type="evidence" value="ECO:0007669"/>
    <property type="project" value="UniProtKB-UniRule"/>
</dbReference>
<protein>
    <recommendedName>
        <fullName evidence="7 16">Aspartate-semialdehyde dehydrogenase</fullName>
        <shortName evidence="16">ASA dehydrogenase</shortName>
        <shortName evidence="16">ASADH</shortName>
        <ecNumber evidence="7 16">1.2.1.11</ecNumber>
    </recommendedName>
    <alternativeName>
        <fullName evidence="16">Aspartate-beta-semialdehyde dehydrogenase</fullName>
    </alternativeName>
</protein>
<evidence type="ECO:0000256" key="9">
    <source>
        <dbReference type="ARBA" id="ARBA00022697"/>
    </source>
</evidence>
<dbReference type="Pfam" id="PF01118">
    <property type="entry name" value="Semialdhyde_dh"/>
    <property type="match status" value="1"/>
</dbReference>
<dbReference type="GO" id="GO:0009089">
    <property type="term" value="P:lysine biosynthetic process via diaminopimelate"/>
    <property type="evidence" value="ECO:0007669"/>
    <property type="project" value="UniProtKB-UniRule"/>
</dbReference>
<reference evidence="19" key="1">
    <citation type="submission" date="2017-08" db="EMBL/GenBank/DDBJ databases">
        <authorList>
            <person name="Imhoff J.F."/>
            <person name="Rahn T."/>
            <person name="Kuenzel S."/>
            <person name="Neulinger S.C."/>
        </authorList>
    </citation>
    <scope>NUCLEOTIDE SEQUENCE</scope>
    <source>
        <strain evidence="19">DSM 11080</strain>
    </source>
</reference>
<dbReference type="Gene3D" id="3.40.50.720">
    <property type="entry name" value="NAD(P)-binding Rossmann-like Domain"/>
    <property type="match status" value="1"/>
</dbReference>
<sequence>MKRVGFVGWRGMVGSVLMDRMRAEDDFALIPEACFFSTSQQGEPGPDVGQGAAPLLDAQDLEALAGMDGIVTCQGGDYTSAVFDDLRARGWFGYWIDAASTLRMRPDSTIVLDPVNLEVIEQALADGKRDFIGGNCTVSLMLMAVGELLRRDLVDWVSAMTYQAASGAGARNMRELLSQMGALEGAAAELLADPRSSILAIDRAVTAAMRAGDFPADAFGVPLAGSLIPWIDKAMETGQSKEEWKGGVETNKILDRGEQPIPIDGTCVRIGSMRCHSQGLTLKLKRAIPVDEVMGMLAEANAWVKVIPNEREQTLAELSPAAVTGDLMIPVGRLRRMAMGPEYLNAFTVGDQLLWGAAEPLRRMLRLLLER</sequence>
<feature type="binding site" evidence="16">
    <location>
        <begin position="10"/>
        <end position="13"/>
    </location>
    <ligand>
        <name>NADP(+)</name>
        <dbReference type="ChEBI" id="CHEBI:58349"/>
    </ligand>
</feature>
<evidence type="ECO:0000256" key="7">
    <source>
        <dbReference type="ARBA" id="ARBA00013120"/>
    </source>
</evidence>
<feature type="binding site" evidence="16">
    <location>
        <position position="163"/>
    </location>
    <ligand>
        <name>substrate</name>
    </ligand>
</feature>
<keyword evidence="13 16" id="KW-0457">Lysine biosynthesis</keyword>
<dbReference type="PANTHER" id="PTHR46278:SF4">
    <property type="entry name" value="ASPARTATE-SEMIALDEHYDE DEHYDROGENASE"/>
    <property type="match status" value="1"/>
</dbReference>
<dbReference type="EMBL" id="NRSJ01000005">
    <property type="protein sequence ID" value="MBK1703881.1"/>
    <property type="molecule type" value="Genomic_DNA"/>
</dbReference>
<evidence type="ECO:0000256" key="6">
    <source>
        <dbReference type="ARBA" id="ARBA00011738"/>
    </source>
</evidence>
<dbReference type="GO" id="GO:0071266">
    <property type="term" value="P:'de novo' L-methionine biosynthetic process"/>
    <property type="evidence" value="ECO:0007669"/>
    <property type="project" value="UniProtKB-UniRule"/>
</dbReference>
<dbReference type="InterPro" id="IPR000534">
    <property type="entry name" value="Semialdehyde_DH_NAD-bd"/>
</dbReference>
<accession>A0AAJ0X8G6</accession>
<evidence type="ECO:0000256" key="4">
    <source>
        <dbReference type="ARBA" id="ARBA00005097"/>
    </source>
</evidence>
<dbReference type="PIRSF" id="PIRSF000148">
    <property type="entry name" value="ASA_dh"/>
    <property type="match status" value="1"/>
</dbReference>
<evidence type="ECO:0000256" key="13">
    <source>
        <dbReference type="ARBA" id="ARBA00023154"/>
    </source>
</evidence>
<feature type="active site" description="Proton acceptor" evidence="16 17">
    <location>
        <position position="276"/>
    </location>
</feature>
<dbReference type="SUPFAM" id="SSF55347">
    <property type="entry name" value="Glyceraldehyde-3-phosphate dehydrogenase-like, C-terminal domain"/>
    <property type="match status" value="1"/>
</dbReference>
<evidence type="ECO:0000256" key="14">
    <source>
        <dbReference type="ARBA" id="ARBA00023167"/>
    </source>
</evidence>
<feature type="binding site" evidence="16">
    <location>
        <position position="242"/>
    </location>
    <ligand>
        <name>substrate</name>
    </ligand>
</feature>
<keyword evidence="11 16" id="KW-0220">Diaminopimelate biosynthesis</keyword>
<evidence type="ECO:0000256" key="1">
    <source>
        <dbReference type="ARBA" id="ARBA00002492"/>
    </source>
</evidence>
<dbReference type="EC" id="1.2.1.11" evidence="7 16"/>
<dbReference type="InterPro" id="IPR011534">
    <property type="entry name" value="Asp_ADH_gamma-type"/>
</dbReference>
<dbReference type="InterPro" id="IPR036291">
    <property type="entry name" value="NAD(P)-bd_dom_sf"/>
</dbReference>
<dbReference type="Proteomes" id="UP001296776">
    <property type="component" value="Unassembled WGS sequence"/>
</dbReference>
<dbReference type="InterPro" id="IPR000319">
    <property type="entry name" value="Asp-semialdehyde_DH_CS"/>
</dbReference>
<dbReference type="GO" id="GO:0050661">
    <property type="term" value="F:NADP binding"/>
    <property type="evidence" value="ECO:0007669"/>
    <property type="project" value="UniProtKB-UniRule"/>
</dbReference>
<evidence type="ECO:0000256" key="10">
    <source>
        <dbReference type="ARBA" id="ARBA00022857"/>
    </source>
</evidence>
<comment type="caution">
    <text evidence="16">Lacks conserved residue(s) required for the propagation of feature annotation.</text>
</comment>
<dbReference type="HAMAP" id="MF_02121">
    <property type="entry name" value="ASADH"/>
    <property type="match status" value="1"/>
</dbReference>
<reference evidence="19" key="2">
    <citation type="journal article" date="2020" name="Microorganisms">
        <title>Osmotic Adaptation and Compatible Solute Biosynthesis of Phototrophic Bacteria as Revealed from Genome Analyses.</title>
        <authorList>
            <person name="Imhoff J.F."/>
            <person name="Rahn T."/>
            <person name="Kunzel S."/>
            <person name="Keller A."/>
            <person name="Neulinger S.C."/>
        </authorList>
    </citation>
    <scope>NUCLEOTIDE SEQUENCE</scope>
    <source>
        <strain evidence="19">DSM 11080</strain>
    </source>
</reference>
<dbReference type="Gene3D" id="3.30.360.10">
    <property type="entry name" value="Dihydrodipicolinate Reductase, domain 2"/>
    <property type="match status" value="1"/>
</dbReference>
<keyword evidence="9 16" id="KW-0791">Threonine biosynthesis</keyword>
<comment type="catalytic activity">
    <reaction evidence="15 16">
        <text>L-aspartate 4-semialdehyde + phosphate + NADP(+) = 4-phospho-L-aspartate + NADPH + H(+)</text>
        <dbReference type="Rhea" id="RHEA:24284"/>
        <dbReference type="ChEBI" id="CHEBI:15378"/>
        <dbReference type="ChEBI" id="CHEBI:43474"/>
        <dbReference type="ChEBI" id="CHEBI:57535"/>
        <dbReference type="ChEBI" id="CHEBI:57783"/>
        <dbReference type="ChEBI" id="CHEBI:58349"/>
        <dbReference type="ChEBI" id="CHEBI:537519"/>
        <dbReference type="EC" id="1.2.1.11"/>
    </reaction>
</comment>
<comment type="subunit">
    <text evidence="6 16">Homodimer.</text>
</comment>
<evidence type="ECO:0000256" key="16">
    <source>
        <dbReference type="HAMAP-Rule" id="MF_02121"/>
    </source>
</evidence>
<dbReference type="InterPro" id="IPR012080">
    <property type="entry name" value="Asp_semialdehyde_DH"/>
</dbReference>
<feature type="domain" description="Semialdehyde dehydrogenase NAD-binding" evidence="18">
    <location>
        <begin position="3"/>
        <end position="123"/>
    </location>
</feature>
<evidence type="ECO:0000259" key="18">
    <source>
        <dbReference type="SMART" id="SM00859"/>
    </source>
</evidence>
<evidence type="ECO:0000256" key="8">
    <source>
        <dbReference type="ARBA" id="ARBA00022605"/>
    </source>
</evidence>
<dbReference type="CDD" id="cd23938">
    <property type="entry name" value="ASADH_C_bac_like"/>
    <property type="match status" value="1"/>
</dbReference>
<feature type="binding site" evidence="16">
    <location>
        <position position="74"/>
    </location>
    <ligand>
        <name>NADP(+)</name>
        <dbReference type="ChEBI" id="CHEBI:58349"/>
    </ligand>
</feature>
<dbReference type="PANTHER" id="PTHR46278">
    <property type="entry name" value="DEHYDROGENASE, PUTATIVE-RELATED"/>
    <property type="match status" value="1"/>
</dbReference>
<keyword evidence="8 16" id="KW-0028">Amino-acid biosynthesis</keyword>
<gene>
    <name evidence="16 19" type="primary">asd</name>
    <name evidence="19" type="ORF">CKO40_04805</name>
</gene>
<comment type="caution">
    <text evidence="19">The sequence shown here is derived from an EMBL/GenBank/DDBJ whole genome shotgun (WGS) entry which is preliminary data.</text>
</comment>
<dbReference type="GO" id="GO:0009097">
    <property type="term" value="P:isoleucine biosynthetic process"/>
    <property type="evidence" value="ECO:0007669"/>
    <property type="project" value="InterPro"/>
</dbReference>
<feature type="binding site" evidence="16">
    <location>
        <begin position="38"/>
        <end position="39"/>
    </location>
    <ligand>
        <name>NADP(+)</name>
        <dbReference type="ChEBI" id="CHEBI:58349"/>
    </ligand>
</feature>
<feature type="binding site" evidence="16">
    <location>
        <begin position="166"/>
        <end position="167"/>
    </location>
    <ligand>
        <name>NADP(+)</name>
        <dbReference type="ChEBI" id="CHEBI:58349"/>
    </ligand>
</feature>
<evidence type="ECO:0000256" key="15">
    <source>
        <dbReference type="ARBA" id="ARBA00047891"/>
    </source>
</evidence>
<evidence type="ECO:0000313" key="20">
    <source>
        <dbReference type="Proteomes" id="UP001296776"/>
    </source>
</evidence>
<comment type="similarity">
    <text evidence="5 16">Belongs to the aspartate-semialdehyde dehydrogenase family.</text>
</comment>
<evidence type="ECO:0000256" key="5">
    <source>
        <dbReference type="ARBA" id="ARBA00010584"/>
    </source>
</evidence>
<dbReference type="InterPro" id="IPR012280">
    <property type="entry name" value="Semialdhyde_DH_dimer_dom"/>
</dbReference>
<feature type="binding site" evidence="16">
    <location>
        <position position="269"/>
    </location>
    <ligand>
        <name>substrate</name>
    </ligand>
</feature>
<dbReference type="GO" id="GO:0019877">
    <property type="term" value="P:diaminopimelate biosynthetic process"/>
    <property type="evidence" value="ECO:0007669"/>
    <property type="project" value="UniProtKB-UniRule"/>
</dbReference>
<dbReference type="CDD" id="cd02314">
    <property type="entry name" value="VcASADH1_like_N"/>
    <property type="match status" value="1"/>
</dbReference>
<dbReference type="SMART" id="SM00859">
    <property type="entry name" value="Semialdhyde_dh"/>
    <property type="match status" value="1"/>
</dbReference>
<evidence type="ECO:0000256" key="11">
    <source>
        <dbReference type="ARBA" id="ARBA00022915"/>
    </source>
</evidence>
<comment type="function">
    <text evidence="1 16">Catalyzes the NADPH-dependent formation of L-aspartate-semialdehyde (L-ASA) by the reductive dephosphorylation of L-aspartyl-4-phosphate.</text>
</comment>
<dbReference type="GO" id="GO:0004073">
    <property type="term" value="F:aspartate-semialdehyde dehydrogenase activity"/>
    <property type="evidence" value="ECO:0007669"/>
    <property type="project" value="UniProtKB-UniRule"/>
</dbReference>
<feature type="binding site" evidence="16">
    <location>
        <position position="352"/>
    </location>
    <ligand>
        <name>NADP(+)</name>
        <dbReference type="ChEBI" id="CHEBI:58349"/>
    </ligand>
</feature>
<comment type="pathway">
    <text evidence="3 16">Amino-acid biosynthesis; L-lysine biosynthesis via DAP pathway; (S)-tetrahydrodipicolinate from L-aspartate: step 2/4.</text>
</comment>
<comment type="pathway">
    <text evidence="4 16">Amino-acid biosynthesis; L-threonine biosynthesis; L-threonine from L-aspartate: step 2/5.</text>
</comment>
<keyword evidence="20" id="KW-1185">Reference proteome</keyword>
<evidence type="ECO:0000256" key="2">
    <source>
        <dbReference type="ARBA" id="ARBA00005021"/>
    </source>
</evidence>
<dbReference type="NCBIfam" id="TIGR01745">
    <property type="entry name" value="asd_gamma"/>
    <property type="match status" value="1"/>
</dbReference>
<dbReference type="NCBIfam" id="NF005144">
    <property type="entry name" value="PRK06598.1"/>
    <property type="match status" value="1"/>
</dbReference>
<feature type="binding site" evidence="16">
    <location>
        <position position="245"/>
    </location>
    <ligand>
        <name>phosphate</name>
        <dbReference type="ChEBI" id="CHEBI:43474"/>
    </ligand>
</feature>
<feature type="binding site" evidence="16">
    <location>
        <position position="103"/>
    </location>
    <ligand>
        <name>phosphate</name>
        <dbReference type="ChEBI" id="CHEBI:43474"/>
    </ligand>
</feature>
<evidence type="ECO:0000256" key="3">
    <source>
        <dbReference type="ARBA" id="ARBA00005076"/>
    </source>
</evidence>
<evidence type="ECO:0000256" key="17">
    <source>
        <dbReference type="PIRSR" id="PIRSR000148-1"/>
    </source>
</evidence>
<organism evidence="19 20">
    <name type="scientific">Halochromatium glycolicum</name>
    <dbReference type="NCBI Taxonomy" id="85075"/>
    <lineage>
        <taxon>Bacteria</taxon>
        <taxon>Pseudomonadati</taxon>
        <taxon>Pseudomonadota</taxon>
        <taxon>Gammaproteobacteria</taxon>
        <taxon>Chromatiales</taxon>
        <taxon>Chromatiaceae</taxon>
        <taxon>Halochromatium</taxon>
    </lineage>
</organism>
<dbReference type="SUPFAM" id="SSF51735">
    <property type="entry name" value="NAD(P)-binding Rossmann-fold domains"/>
    <property type="match status" value="1"/>
</dbReference>
<name>A0AAJ0X8G6_9GAMM</name>
<dbReference type="PROSITE" id="PS01103">
    <property type="entry name" value="ASD"/>
    <property type="match status" value="1"/>
</dbReference>
<comment type="pathway">
    <text evidence="2 16">Amino-acid biosynthesis; L-methionine biosynthesis via de novo pathway; L-homoserine from L-aspartate: step 2/3.</text>
</comment>
<proteinExistence type="inferred from homology"/>
<dbReference type="Pfam" id="PF02774">
    <property type="entry name" value="Semialdhyde_dhC"/>
    <property type="match status" value="1"/>
</dbReference>
<evidence type="ECO:0000256" key="12">
    <source>
        <dbReference type="ARBA" id="ARBA00023002"/>
    </source>
</evidence>
<feature type="active site" description="Acyl-thioester intermediate" evidence="16 17">
    <location>
        <position position="136"/>
    </location>
</feature>
<keyword evidence="10 16" id="KW-0521">NADP</keyword>
<keyword evidence="12 16" id="KW-0560">Oxidoreductase</keyword>